<dbReference type="GO" id="GO:0004340">
    <property type="term" value="F:glucokinase activity"/>
    <property type="evidence" value="ECO:0007669"/>
    <property type="project" value="UniProtKB-EC"/>
</dbReference>
<evidence type="ECO:0000256" key="8">
    <source>
        <dbReference type="ARBA" id="ARBA00032386"/>
    </source>
</evidence>
<dbReference type="STRING" id="351607.Acel_0979"/>
<dbReference type="InterPro" id="IPR004654">
    <property type="entry name" value="ROK_glcA"/>
</dbReference>
<dbReference type="Proteomes" id="UP000008221">
    <property type="component" value="Chromosome"/>
</dbReference>
<keyword evidence="4 9" id="KW-0808">Transferase</keyword>
<keyword evidence="7" id="KW-0067">ATP-binding</keyword>
<evidence type="ECO:0000256" key="4">
    <source>
        <dbReference type="ARBA" id="ARBA00022679"/>
    </source>
</evidence>
<keyword evidence="5" id="KW-0547">Nucleotide-binding</keyword>
<dbReference type="KEGG" id="ace:Acel_0979"/>
<evidence type="ECO:0000256" key="1">
    <source>
        <dbReference type="ARBA" id="ARBA00006479"/>
    </source>
</evidence>
<keyword evidence="10" id="KW-1185">Reference proteome</keyword>
<dbReference type="PROSITE" id="PS01125">
    <property type="entry name" value="ROK"/>
    <property type="match status" value="1"/>
</dbReference>
<dbReference type="CDD" id="cd24061">
    <property type="entry name" value="ASKHA_NBD_ROK_SgGLK-like"/>
    <property type="match status" value="1"/>
</dbReference>
<dbReference type="RefSeq" id="WP_011719815.1">
    <property type="nucleotide sequence ID" value="NC_008578.1"/>
</dbReference>
<dbReference type="InterPro" id="IPR049874">
    <property type="entry name" value="ROK_cs"/>
</dbReference>
<name>A0LTJ2_ACIC1</name>
<dbReference type="GO" id="GO:0006096">
    <property type="term" value="P:glycolytic process"/>
    <property type="evidence" value="ECO:0007669"/>
    <property type="project" value="InterPro"/>
</dbReference>
<evidence type="ECO:0000256" key="3">
    <source>
        <dbReference type="ARBA" id="ARBA00014701"/>
    </source>
</evidence>
<dbReference type="eggNOG" id="COG1940">
    <property type="taxonomic scope" value="Bacteria"/>
</dbReference>
<dbReference type="NCBIfam" id="TIGR00744">
    <property type="entry name" value="ROK_glcA_fam"/>
    <property type="match status" value="1"/>
</dbReference>
<dbReference type="Pfam" id="PF00480">
    <property type="entry name" value="ROK"/>
    <property type="match status" value="1"/>
</dbReference>
<dbReference type="AlphaFoldDB" id="A0LTJ2"/>
<dbReference type="OrthoDB" id="9810372at2"/>
<dbReference type="SUPFAM" id="SSF53067">
    <property type="entry name" value="Actin-like ATPase domain"/>
    <property type="match status" value="1"/>
</dbReference>
<evidence type="ECO:0000313" key="10">
    <source>
        <dbReference type="Proteomes" id="UP000008221"/>
    </source>
</evidence>
<evidence type="ECO:0000256" key="7">
    <source>
        <dbReference type="ARBA" id="ARBA00022840"/>
    </source>
</evidence>
<dbReference type="EMBL" id="CP000481">
    <property type="protein sequence ID" value="ABK52752.1"/>
    <property type="molecule type" value="Genomic_DNA"/>
</dbReference>
<dbReference type="GO" id="GO:0005737">
    <property type="term" value="C:cytoplasm"/>
    <property type="evidence" value="ECO:0007669"/>
    <property type="project" value="InterPro"/>
</dbReference>
<dbReference type="EC" id="2.7.1.2" evidence="2"/>
<reference evidence="9 10" key="1">
    <citation type="journal article" date="2009" name="Genome Res.">
        <title>Complete genome of the cellulolytic thermophile Acidothermus cellulolyticus 11B provides insights into its ecophysiological and evolutionary adaptations.</title>
        <authorList>
            <person name="Barabote R.D."/>
            <person name="Xie G."/>
            <person name="Leu D.H."/>
            <person name="Normand P."/>
            <person name="Necsulea A."/>
            <person name="Daubin V."/>
            <person name="Medigue C."/>
            <person name="Adney W.S."/>
            <person name="Xu X.C."/>
            <person name="Lapidus A."/>
            <person name="Parales R.E."/>
            <person name="Detter C."/>
            <person name="Pujic P."/>
            <person name="Bruce D."/>
            <person name="Lavire C."/>
            <person name="Challacombe J.F."/>
            <person name="Brettin T.S."/>
            <person name="Berry A.M."/>
        </authorList>
    </citation>
    <scope>NUCLEOTIDE SEQUENCE [LARGE SCALE GENOMIC DNA]</scope>
    <source>
        <strain evidence="10">ATCC 43068 / DSM 8971 / 11B</strain>
    </source>
</reference>
<gene>
    <name evidence="9" type="ordered locus">Acel_0979</name>
</gene>
<sequence>MGLTVGVDVGGTKVAAGVVDDDGVILAQLREPTPKTDTSAIAEVIAGMVDQLRADHPVEAVGVGAAGFIDATRTTVLFAPNLAWRDEPLADRVTKLIDLPVVVENDGNCHAWAEWRFGAARGARAAVAVVVGTGIGGGMVVDGRLYRGGFGIAGEFGHVRIVPDGLPCGCGRRGCFEQYASGNALVRCARQRAADQPADASRLLDAVHGDVTRITGPAVTEAARDGDPIALRCFAEVGRWLGEGLADLAAVLDPDCFVIGGGVADAGDILLEPVRSAFDAALTGSAYRPHPAIRLAALGSAAGLVGAADLARRR</sequence>
<dbReference type="InterPro" id="IPR043129">
    <property type="entry name" value="ATPase_NBD"/>
</dbReference>
<dbReference type="Gene3D" id="3.30.420.40">
    <property type="match status" value="2"/>
</dbReference>
<organism evidence="9 10">
    <name type="scientific">Acidothermus cellulolyticus (strain ATCC 43068 / DSM 8971 / 11B)</name>
    <dbReference type="NCBI Taxonomy" id="351607"/>
    <lineage>
        <taxon>Bacteria</taxon>
        <taxon>Bacillati</taxon>
        <taxon>Actinomycetota</taxon>
        <taxon>Actinomycetes</taxon>
        <taxon>Acidothermales</taxon>
        <taxon>Acidothermaceae</taxon>
        <taxon>Acidothermus</taxon>
    </lineage>
</organism>
<dbReference type="GO" id="GO:0005524">
    <property type="term" value="F:ATP binding"/>
    <property type="evidence" value="ECO:0007669"/>
    <property type="project" value="UniProtKB-KW"/>
</dbReference>
<protein>
    <recommendedName>
        <fullName evidence="3">Glucokinase</fullName>
        <ecNumber evidence="2">2.7.1.2</ecNumber>
    </recommendedName>
    <alternativeName>
        <fullName evidence="8">Glucose kinase</fullName>
    </alternativeName>
</protein>
<dbReference type="FunCoup" id="A0LTJ2">
    <property type="interactions" value="99"/>
</dbReference>
<keyword evidence="6 9" id="KW-0418">Kinase</keyword>
<comment type="similarity">
    <text evidence="1">Belongs to the ROK (NagC/XylR) family.</text>
</comment>
<dbReference type="PANTHER" id="PTHR18964">
    <property type="entry name" value="ROK (REPRESSOR, ORF, KINASE) FAMILY"/>
    <property type="match status" value="1"/>
</dbReference>
<evidence type="ECO:0000256" key="5">
    <source>
        <dbReference type="ARBA" id="ARBA00022741"/>
    </source>
</evidence>
<dbReference type="InterPro" id="IPR000600">
    <property type="entry name" value="ROK"/>
</dbReference>
<evidence type="ECO:0000313" key="9">
    <source>
        <dbReference type="EMBL" id="ABK52752.1"/>
    </source>
</evidence>
<dbReference type="HOGENOM" id="CLU_036604_0_0_11"/>
<evidence type="ECO:0000256" key="6">
    <source>
        <dbReference type="ARBA" id="ARBA00022777"/>
    </source>
</evidence>
<evidence type="ECO:0000256" key="2">
    <source>
        <dbReference type="ARBA" id="ARBA00012323"/>
    </source>
</evidence>
<proteinExistence type="inferred from homology"/>
<dbReference type="PANTHER" id="PTHR18964:SF173">
    <property type="entry name" value="GLUCOKINASE"/>
    <property type="match status" value="1"/>
</dbReference>
<dbReference type="InParanoid" id="A0LTJ2"/>
<accession>A0LTJ2</accession>